<feature type="transmembrane region" description="Helical" evidence="1">
    <location>
        <begin position="20"/>
        <end position="41"/>
    </location>
</feature>
<gene>
    <name evidence="3" type="ORF">HYY65_06160</name>
</gene>
<feature type="transmembrane region" description="Helical" evidence="1">
    <location>
        <begin position="736"/>
        <end position="753"/>
    </location>
</feature>
<dbReference type="PANTHER" id="PTHR37947">
    <property type="entry name" value="BLL2462 PROTEIN"/>
    <property type="match status" value="1"/>
</dbReference>
<reference evidence="3" key="1">
    <citation type="submission" date="2020-07" db="EMBL/GenBank/DDBJ databases">
        <title>Huge and variable diversity of episymbiotic CPR bacteria and DPANN archaea in groundwater ecosystems.</title>
        <authorList>
            <person name="He C.Y."/>
            <person name="Keren R."/>
            <person name="Whittaker M."/>
            <person name="Farag I.F."/>
            <person name="Doudna J."/>
            <person name="Cate J.H.D."/>
            <person name="Banfield J.F."/>
        </authorList>
    </citation>
    <scope>NUCLEOTIDE SEQUENCE</scope>
    <source>
        <strain evidence="3">NC_groundwater_717_Ag_S-0.2um_59_8</strain>
    </source>
</reference>
<dbReference type="InterPro" id="IPR010768">
    <property type="entry name" value="GATase1-like"/>
</dbReference>
<evidence type="ECO:0000259" key="2">
    <source>
        <dbReference type="Pfam" id="PF07090"/>
    </source>
</evidence>
<dbReference type="SUPFAM" id="SSF52317">
    <property type="entry name" value="Class I glutamine amidotransferase-like"/>
    <property type="match status" value="1"/>
</dbReference>
<protein>
    <recommendedName>
        <fullName evidence="2">Putative glutamine amidotransferase domain-containing protein</fullName>
    </recommendedName>
</protein>
<dbReference type="InterPro" id="IPR029062">
    <property type="entry name" value="Class_I_gatase-like"/>
</dbReference>
<dbReference type="SUPFAM" id="SSF53300">
    <property type="entry name" value="vWA-like"/>
    <property type="match status" value="1"/>
</dbReference>
<keyword evidence="1" id="KW-1133">Transmembrane helix</keyword>
<feature type="transmembrane region" description="Helical" evidence="1">
    <location>
        <begin position="53"/>
        <end position="76"/>
    </location>
</feature>
<evidence type="ECO:0000313" key="3">
    <source>
        <dbReference type="EMBL" id="MBI3014634.1"/>
    </source>
</evidence>
<organism evidence="3 4">
    <name type="scientific">Tectimicrobiota bacterium</name>
    <dbReference type="NCBI Taxonomy" id="2528274"/>
    <lineage>
        <taxon>Bacteria</taxon>
        <taxon>Pseudomonadati</taxon>
        <taxon>Nitrospinota/Tectimicrobiota group</taxon>
        <taxon>Candidatus Tectimicrobiota</taxon>
    </lineage>
</organism>
<dbReference type="EMBL" id="JACPSX010000108">
    <property type="protein sequence ID" value="MBI3014634.1"/>
    <property type="molecule type" value="Genomic_DNA"/>
</dbReference>
<dbReference type="Gene3D" id="2.60.40.1930">
    <property type="match status" value="1"/>
</dbReference>
<accession>A0A932M0F2</accession>
<proteinExistence type="predicted"/>
<dbReference type="AlphaFoldDB" id="A0A932M0F2"/>
<keyword evidence="1" id="KW-0472">Membrane</keyword>
<dbReference type="InterPro" id="IPR036465">
    <property type="entry name" value="vWFA_dom_sf"/>
</dbReference>
<dbReference type="PROSITE" id="PS50194">
    <property type="entry name" value="FILAMIN_REPEAT"/>
    <property type="match status" value="1"/>
</dbReference>
<dbReference type="InterPro" id="IPR017868">
    <property type="entry name" value="Filamin/ABP280_repeat-like"/>
</dbReference>
<dbReference type="Gene3D" id="3.40.50.880">
    <property type="match status" value="1"/>
</dbReference>
<evidence type="ECO:0000256" key="1">
    <source>
        <dbReference type="SAM" id="Phobius"/>
    </source>
</evidence>
<name>A0A932M0F2_UNCTE</name>
<feature type="domain" description="Putative glutamine amidotransferase" evidence="2">
    <location>
        <begin position="405"/>
        <end position="545"/>
    </location>
</feature>
<evidence type="ECO:0000313" key="4">
    <source>
        <dbReference type="Proteomes" id="UP000741360"/>
    </source>
</evidence>
<sequence length="760" mass="83673">MPSSAPTIWSTSALAWESLVPGWVLILLALGGSALLGFQFVKILHRVGRKDSALLIGMRTLALALFFGLLLGPVLLIQERERLVPAVAVLVDNSRSMGLKDGNPSATRLDLARQALGNSQAGLLHELQGRFTPQLYLFNEDLQRVSAKDLAQARAEGSATRIQKALAQVTDQSREEQAPLAGVLLLSDGAQTDGAPPQAPRGVPIVAIPVGNPQKFRDLSVSSLNVPPLGFVNIPLDLKFSVRNHGYPELSVPLILRRGDRILQSKTVTVPAEGEAQVSFRLTPKEVGDHQLSASTPLRAEEEIAGNNQVQLTVRVLRDRIRALIVSGSPSWNYRFLREALKSDPTLDLVSFVILRTPLDEVNVPENELSLIPFPTDRLFTQELDNFDLIVFDNFTYLPYFPFHYLENIKKFVEKGGAFAMLGGPSSFRDGGYAGTPIEEILPVRMGDSQATYQKNSISVQLTREGTNHPMTRFGSNGHSPAEVWNQLPRLDGYNRVDRLKSGAILLATGRGLGGEGNAEPVLVVGTYGKGRTMALMSDYFWRWNFTAAGGDQSNRPYLQFVHRMVRWLIRDPGLDPLVAKADRAVYEPGEEVTIRIRALDRDYSPAKNPTLSVSLQGPGGENVSLIPKPGEKAGDFIATWRPGNSGEYRVRVETRGQPENPGRSEFSFRVQSGTLEAASGFPNRETLQSLAGSSQGLVVSPEELSRGGIDKIRRLLESRSQFRLLAERRLKLGQTPWAFALLTLVLCAEWFLRRRRGLS</sequence>
<comment type="caution">
    <text evidence="3">The sequence shown here is derived from an EMBL/GenBank/DDBJ whole genome shotgun (WGS) entry which is preliminary data.</text>
</comment>
<keyword evidence="1" id="KW-0812">Transmembrane</keyword>
<dbReference type="Proteomes" id="UP000741360">
    <property type="component" value="Unassembled WGS sequence"/>
</dbReference>
<dbReference type="Pfam" id="PF07090">
    <property type="entry name" value="GATase1_like"/>
    <property type="match status" value="1"/>
</dbReference>
<dbReference type="Gene3D" id="3.40.50.410">
    <property type="entry name" value="von Willebrand factor, type A domain"/>
    <property type="match status" value="1"/>
</dbReference>
<dbReference type="PANTHER" id="PTHR37947:SF1">
    <property type="entry name" value="BLL2462 PROTEIN"/>
    <property type="match status" value="1"/>
</dbReference>